<evidence type="ECO:0000256" key="5">
    <source>
        <dbReference type="ARBA" id="ARBA00023163"/>
    </source>
</evidence>
<protein>
    <recommendedName>
        <fullName evidence="7">Protein dpy-30 homolog</fullName>
    </recommendedName>
</protein>
<dbReference type="KEGG" id="ptm:GSPATT00004647001"/>
<dbReference type="Pfam" id="PF05186">
    <property type="entry name" value="Dpy-30"/>
    <property type="match status" value="1"/>
</dbReference>
<reference evidence="8 9" key="1">
    <citation type="journal article" date="2006" name="Nature">
        <title>Global trends of whole-genome duplications revealed by the ciliate Paramecium tetraurelia.</title>
        <authorList>
            <consortium name="Genoscope"/>
            <person name="Aury J.-M."/>
            <person name="Jaillon O."/>
            <person name="Duret L."/>
            <person name="Noel B."/>
            <person name="Jubin C."/>
            <person name="Porcel B.M."/>
            <person name="Segurens B."/>
            <person name="Daubin V."/>
            <person name="Anthouard V."/>
            <person name="Aiach N."/>
            <person name="Arnaiz O."/>
            <person name="Billaut A."/>
            <person name="Beisson J."/>
            <person name="Blanc I."/>
            <person name="Bouhouche K."/>
            <person name="Camara F."/>
            <person name="Duharcourt S."/>
            <person name="Guigo R."/>
            <person name="Gogendeau D."/>
            <person name="Katinka M."/>
            <person name="Keller A.-M."/>
            <person name="Kissmehl R."/>
            <person name="Klotz C."/>
            <person name="Koll F."/>
            <person name="Le Moue A."/>
            <person name="Lepere C."/>
            <person name="Malinsky S."/>
            <person name="Nowacki M."/>
            <person name="Nowak J.K."/>
            <person name="Plattner H."/>
            <person name="Poulain J."/>
            <person name="Ruiz F."/>
            <person name="Serrano V."/>
            <person name="Zagulski M."/>
            <person name="Dessen P."/>
            <person name="Betermier M."/>
            <person name="Weissenbach J."/>
            <person name="Scarpelli C."/>
            <person name="Schachter V."/>
            <person name="Sperling L."/>
            <person name="Meyer E."/>
            <person name="Cohen J."/>
            <person name="Wincker P."/>
        </authorList>
    </citation>
    <scope>NUCLEOTIDE SEQUENCE [LARGE SCALE GENOMIC DNA]</scope>
    <source>
        <strain evidence="8 9">Stock d4-2</strain>
    </source>
</reference>
<comment type="similarity">
    <text evidence="2">Belongs to the dpy-30 family.</text>
</comment>
<sequence length="73" mass="8444">MSSEDEVIKIQYLCQRMKQLQSLPIRNYLDQTVVPILLQAMTEVAKVRPSNPIDFIAQYLISNNPDKPLARQQ</sequence>
<keyword evidence="4" id="KW-0805">Transcription regulation</keyword>
<dbReference type="PANTHER" id="PTHR23356:SF16">
    <property type="entry name" value="DPY30 DOMAIN CONTAINING 2"/>
    <property type="match status" value="1"/>
</dbReference>
<dbReference type="eggNOG" id="KOG4109">
    <property type="taxonomic scope" value="Eukaryota"/>
</dbReference>
<dbReference type="InterPro" id="IPR049629">
    <property type="entry name" value="DPY30_SDC1_DD"/>
</dbReference>
<accession>A0BIA8</accession>
<dbReference type="InterPro" id="IPR007858">
    <property type="entry name" value="Dpy-30_motif"/>
</dbReference>
<name>A0BIA8_PARTE</name>
<evidence type="ECO:0000313" key="9">
    <source>
        <dbReference type="Proteomes" id="UP000000600"/>
    </source>
</evidence>
<evidence type="ECO:0000256" key="3">
    <source>
        <dbReference type="ARBA" id="ARBA00022853"/>
    </source>
</evidence>
<keyword evidence="3" id="KW-0156">Chromatin regulator</keyword>
<dbReference type="AlphaFoldDB" id="A0BIA8"/>
<dbReference type="GO" id="GO:0048188">
    <property type="term" value="C:Set1C/COMPASS complex"/>
    <property type="evidence" value="ECO:0007669"/>
    <property type="project" value="InterPro"/>
</dbReference>
<dbReference type="InParanoid" id="A0BIA8"/>
<dbReference type="RefSeq" id="XP_001425673.1">
    <property type="nucleotide sequence ID" value="XM_001425636.1"/>
</dbReference>
<dbReference type="OMA" id="KIQYLCQ"/>
<dbReference type="CDD" id="cd22965">
    <property type="entry name" value="DD_DPY30_SDC1"/>
    <property type="match status" value="1"/>
</dbReference>
<proteinExistence type="inferred from homology"/>
<keyword evidence="9" id="KW-1185">Reference proteome</keyword>
<dbReference type="GO" id="GO:0006325">
    <property type="term" value="P:chromatin organization"/>
    <property type="evidence" value="ECO:0007669"/>
    <property type="project" value="UniProtKB-KW"/>
</dbReference>
<dbReference type="InterPro" id="IPR037856">
    <property type="entry name" value="Sdc1/DPY30"/>
</dbReference>
<dbReference type="STRING" id="5888.A0BIA8"/>
<dbReference type="HOGENOM" id="CLU_135823_4_1_1"/>
<evidence type="ECO:0000256" key="2">
    <source>
        <dbReference type="ARBA" id="ARBA00010849"/>
    </source>
</evidence>
<dbReference type="Proteomes" id="UP000000600">
    <property type="component" value="Unassembled WGS sequence"/>
</dbReference>
<keyword evidence="5" id="KW-0804">Transcription</keyword>
<evidence type="ECO:0000256" key="6">
    <source>
        <dbReference type="ARBA" id="ARBA00023242"/>
    </source>
</evidence>
<dbReference type="PANTHER" id="PTHR23356">
    <property type="entry name" value="DPY30-RELATED"/>
    <property type="match status" value="1"/>
</dbReference>
<dbReference type="EMBL" id="CT867997">
    <property type="protein sequence ID" value="CAK58275.1"/>
    <property type="molecule type" value="Genomic_DNA"/>
</dbReference>
<evidence type="ECO:0000256" key="4">
    <source>
        <dbReference type="ARBA" id="ARBA00023015"/>
    </source>
</evidence>
<evidence type="ECO:0000256" key="7">
    <source>
        <dbReference type="ARBA" id="ARBA00044172"/>
    </source>
</evidence>
<organism evidence="8 9">
    <name type="scientific">Paramecium tetraurelia</name>
    <dbReference type="NCBI Taxonomy" id="5888"/>
    <lineage>
        <taxon>Eukaryota</taxon>
        <taxon>Sar</taxon>
        <taxon>Alveolata</taxon>
        <taxon>Ciliophora</taxon>
        <taxon>Intramacronucleata</taxon>
        <taxon>Oligohymenophorea</taxon>
        <taxon>Peniculida</taxon>
        <taxon>Parameciidae</taxon>
        <taxon>Paramecium</taxon>
    </lineage>
</organism>
<dbReference type="OrthoDB" id="417678at2759"/>
<keyword evidence="6" id="KW-0539">Nucleus</keyword>
<comment type="subcellular location">
    <subcellularLocation>
        <location evidence="1">Nucleus</location>
    </subcellularLocation>
</comment>
<evidence type="ECO:0000256" key="1">
    <source>
        <dbReference type="ARBA" id="ARBA00004123"/>
    </source>
</evidence>
<evidence type="ECO:0000313" key="8">
    <source>
        <dbReference type="EMBL" id="CAK58275.1"/>
    </source>
</evidence>
<dbReference type="Gene3D" id="1.20.890.10">
    <property type="entry name" value="cAMP-dependent protein kinase regulatory subunit, dimerization-anchoring domain"/>
    <property type="match status" value="1"/>
</dbReference>
<dbReference type="GeneID" id="5011457"/>
<gene>
    <name evidence="8" type="ORF">GSPATT00004647001</name>
</gene>